<dbReference type="Proteomes" id="UP001652504">
    <property type="component" value="Unassembled WGS sequence"/>
</dbReference>
<feature type="transmembrane region" description="Helical" evidence="1">
    <location>
        <begin position="176"/>
        <end position="193"/>
    </location>
</feature>
<feature type="transmembrane region" description="Helical" evidence="1">
    <location>
        <begin position="278"/>
        <end position="298"/>
    </location>
</feature>
<keyword evidence="1" id="KW-0472">Membrane</keyword>
<evidence type="ECO:0000313" key="2">
    <source>
        <dbReference type="EMBL" id="MCV2884398.1"/>
    </source>
</evidence>
<protein>
    <recommendedName>
        <fullName evidence="4">YhhN-like protein</fullName>
    </recommendedName>
</protein>
<feature type="transmembrane region" description="Helical" evidence="1">
    <location>
        <begin position="153"/>
        <end position="169"/>
    </location>
</feature>
<proteinExistence type="predicted"/>
<keyword evidence="3" id="KW-1185">Reference proteome</keyword>
<feature type="transmembrane region" description="Helical" evidence="1">
    <location>
        <begin position="96"/>
        <end position="112"/>
    </location>
</feature>
<feature type="transmembrane region" description="Helical" evidence="1">
    <location>
        <begin position="119"/>
        <end position="141"/>
    </location>
</feature>
<keyword evidence="1" id="KW-1133">Transmembrane helix</keyword>
<sequence>MLHKQDNSDAKIAQHVGVGQFLLEAIERGDVNAKKALNRSAFKRWLDHNTEKHKRQSTYAQIYKLFSFSIILVLCTICALAQVYSLGFPNAFDSGVNASRIALAFLLMLALVGRRHVDFFLSSVLIIAFMLAEEFFYSLIINVYYSTLTNEKLLISLLLYATSVICLIFARNHKHIRASVVAFFTCLSADLYWAHQGLPAPFISWYLYIGCQYLLLSQCIAFKSARVASNENKRTQNYDRIIHIFASFYQYIILLNIIEFIARHMFQIEVFVIYEIYSYVYVIFVASLLLVQVHFLYYGDNIKPLDIQH</sequence>
<evidence type="ECO:0008006" key="4">
    <source>
        <dbReference type="Google" id="ProtNLM"/>
    </source>
</evidence>
<feature type="transmembrane region" description="Helical" evidence="1">
    <location>
        <begin position="242"/>
        <end position="266"/>
    </location>
</feature>
<accession>A0ABT3A723</accession>
<feature type="transmembrane region" description="Helical" evidence="1">
    <location>
        <begin position="205"/>
        <end position="222"/>
    </location>
</feature>
<name>A0ABT3A723_9ALTE</name>
<gene>
    <name evidence="2" type="ORF">OE749_06790</name>
</gene>
<keyword evidence="1" id="KW-0812">Transmembrane</keyword>
<organism evidence="2 3">
    <name type="scientific">Fluctibacter corallii</name>
    <dbReference type="NCBI Taxonomy" id="2984329"/>
    <lineage>
        <taxon>Bacteria</taxon>
        <taxon>Pseudomonadati</taxon>
        <taxon>Pseudomonadota</taxon>
        <taxon>Gammaproteobacteria</taxon>
        <taxon>Alteromonadales</taxon>
        <taxon>Alteromonadaceae</taxon>
        <taxon>Fluctibacter</taxon>
    </lineage>
</organism>
<reference evidence="2 3" key="1">
    <citation type="submission" date="2022-10" db="EMBL/GenBank/DDBJ databases">
        <title>Aestuariibacter sp. AA17 isolated from Montipora capitata coral fragment.</title>
        <authorList>
            <person name="Emsley S.A."/>
            <person name="Pfannmuller K.M."/>
            <person name="Loughran R.M."/>
            <person name="Shlafstein M."/>
            <person name="Papke E."/>
            <person name="Saw J.H."/>
            <person name="Ushijima B."/>
            <person name="Videau P."/>
        </authorList>
    </citation>
    <scope>NUCLEOTIDE SEQUENCE [LARGE SCALE GENOMIC DNA]</scope>
    <source>
        <strain evidence="2 3">AA17</strain>
    </source>
</reference>
<evidence type="ECO:0000313" key="3">
    <source>
        <dbReference type="Proteomes" id="UP001652504"/>
    </source>
</evidence>
<feature type="transmembrane region" description="Helical" evidence="1">
    <location>
        <begin position="62"/>
        <end position="84"/>
    </location>
</feature>
<dbReference type="EMBL" id="JAOWKX010000003">
    <property type="protein sequence ID" value="MCV2884398.1"/>
    <property type="molecule type" value="Genomic_DNA"/>
</dbReference>
<comment type="caution">
    <text evidence="2">The sequence shown here is derived from an EMBL/GenBank/DDBJ whole genome shotgun (WGS) entry which is preliminary data.</text>
</comment>
<dbReference type="RefSeq" id="WP_263711643.1">
    <property type="nucleotide sequence ID" value="NZ_JAOWKX010000003.1"/>
</dbReference>
<evidence type="ECO:0000256" key="1">
    <source>
        <dbReference type="SAM" id="Phobius"/>
    </source>
</evidence>